<keyword evidence="3" id="KW-1185">Reference proteome</keyword>
<protein>
    <submittedName>
        <fullName evidence="2">Uncharacterized protein</fullName>
    </submittedName>
</protein>
<feature type="region of interest" description="Disordered" evidence="1">
    <location>
        <begin position="165"/>
        <end position="235"/>
    </location>
</feature>
<dbReference type="Proteomes" id="UP001500403">
    <property type="component" value="Unassembled WGS sequence"/>
</dbReference>
<feature type="compositionally biased region" description="Pro residues" evidence="1">
    <location>
        <begin position="218"/>
        <end position="228"/>
    </location>
</feature>
<reference evidence="3" key="1">
    <citation type="journal article" date="2019" name="Int. J. Syst. Evol. Microbiol.">
        <title>The Global Catalogue of Microorganisms (GCM) 10K type strain sequencing project: providing services to taxonomists for standard genome sequencing and annotation.</title>
        <authorList>
            <consortium name="The Broad Institute Genomics Platform"/>
            <consortium name="The Broad Institute Genome Sequencing Center for Infectious Disease"/>
            <person name="Wu L."/>
            <person name="Ma J."/>
        </authorList>
    </citation>
    <scope>NUCLEOTIDE SEQUENCE [LARGE SCALE GENOMIC DNA]</scope>
    <source>
        <strain evidence="3">JCM 9088</strain>
    </source>
</reference>
<dbReference type="EMBL" id="BAAAUD010000013">
    <property type="protein sequence ID" value="GAA2929481.1"/>
    <property type="molecule type" value="Genomic_DNA"/>
</dbReference>
<comment type="caution">
    <text evidence="2">The sequence shown here is derived from an EMBL/GenBank/DDBJ whole genome shotgun (WGS) entry which is preliminary data.</text>
</comment>
<feature type="compositionally biased region" description="Pro residues" evidence="1">
    <location>
        <begin position="181"/>
        <end position="190"/>
    </location>
</feature>
<dbReference type="RefSeq" id="WP_344491899.1">
    <property type="nucleotide sequence ID" value="NZ_BAAAUD010000013.1"/>
</dbReference>
<organism evidence="2 3">
    <name type="scientific">Streptomyces enissocaesilis</name>
    <dbReference type="NCBI Taxonomy" id="332589"/>
    <lineage>
        <taxon>Bacteria</taxon>
        <taxon>Bacillati</taxon>
        <taxon>Actinomycetota</taxon>
        <taxon>Actinomycetes</taxon>
        <taxon>Kitasatosporales</taxon>
        <taxon>Streptomycetaceae</taxon>
        <taxon>Streptomyces</taxon>
        <taxon>Streptomyces rochei group</taxon>
    </lineage>
</organism>
<sequence>MARGHGRILTSAWDDDDFLDLDEREQRLYLFLISQPNLNHAGLLDLTLRRWARKARGLTVADIEKLIATLDEARFIVADYDTEELLIRSFVRNDGVWKQPKVMGAMVSGALEISSRRLRGALLAEMDRIPLEELSNEPAKLRNGDSGPSIRQQVIDHIEVLRRAFHTPDPDPSRRGSVTPSAPPSAPPSVTPSDTPAEGGPKGSTRGHAGTHVRAAPAPAPAPAPYPSPEERGCGGEANQIEARAADTAAPRPDGLHLIPDDFHLNDTMRRWVASTFPGLDPDFETEQFVSHFRAEGRRKRNWHEAWQKWIRDSAQYASKRRQSGSNVVDLATGQRLTGTDAKVAAHSALTEQLRALENRETS</sequence>
<name>A0ABP6JG40_9ACTN</name>
<proteinExistence type="predicted"/>
<feature type="compositionally biased region" description="Basic and acidic residues" evidence="1">
    <location>
        <begin position="165"/>
        <end position="174"/>
    </location>
</feature>
<gene>
    <name evidence="2" type="ORF">GCM10010446_12540</name>
</gene>
<evidence type="ECO:0000256" key="1">
    <source>
        <dbReference type="SAM" id="MobiDB-lite"/>
    </source>
</evidence>
<evidence type="ECO:0000313" key="3">
    <source>
        <dbReference type="Proteomes" id="UP001500403"/>
    </source>
</evidence>
<evidence type="ECO:0000313" key="2">
    <source>
        <dbReference type="EMBL" id="GAA2929481.1"/>
    </source>
</evidence>
<accession>A0ABP6JG40</accession>